<protein>
    <submittedName>
        <fullName evidence="3">Acyl-CoA-binding protein like protein</fullName>
    </submittedName>
</protein>
<dbReference type="PROSITE" id="PS00880">
    <property type="entry name" value="ACB_1"/>
    <property type="match status" value="1"/>
</dbReference>
<dbReference type="Proteomes" id="UP000078540">
    <property type="component" value="Unassembled WGS sequence"/>
</dbReference>
<proteinExistence type="predicted"/>
<gene>
    <name evidence="3" type="ORF">ALC53_10668</name>
</gene>
<dbReference type="GO" id="GO:0000062">
    <property type="term" value="F:fatty-acyl-CoA binding"/>
    <property type="evidence" value="ECO:0007669"/>
    <property type="project" value="InterPro"/>
</dbReference>
<dbReference type="STRING" id="520822.A0A151I0G1"/>
<reference evidence="3 4" key="1">
    <citation type="submission" date="2015-09" db="EMBL/GenBank/DDBJ databases">
        <title>Atta colombica WGS genome.</title>
        <authorList>
            <person name="Nygaard S."/>
            <person name="Hu H."/>
            <person name="Boomsma J."/>
            <person name="Zhang G."/>
        </authorList>
    </citation>
    <scope>NUCLEOTIDE SEQUENCE [LARGE SCALE GENOMIC DNA]</scope>
    <source>
        <strain evidence="3">Treedump-2</strain>
        <tissue evidence="3">Whole body</tissue>
    </source>
</reference>
<dbReference type="CDD" id="cd00435">
    <property type="entry name" value="ACBP"/>
    <property type="match status" value="1"/>
</dbReference>
<dbReference type="InterPro" id="IPR000582">
    <property type="entry name" value="Acyl-CoA-binding_protein"/>
</dbReference>
<dbReference type="Gene3D" id="1.20.80.10">
    <property type="match status" value="1"/>
</dbReference>
<dbReference type="AlphaFoldDB" id="A0A151I0G1"/>
<dbReference type="InterPro" id="IPR022408">
    <property type="entry name" value="Acyl-CoA-binding_prot_CS"/>
</dbReference>
<evidence type="ECO:0000256" key="1">
    <source>
        <dbReference type="ARBA" id="ARBA00023121"/>
    </source>
</evidence>
<dbReference type="GO" id="GO:0019915">
    <property type="term" value="P:lipid storage"/>
    <property type="evidence" value="ECO:0007669"/>
    <property type="project" value="UniProtKB-ARBA"/>
</dbReference>
<dbReference type="InterPro" id="IPR014352">
    <property type="entry name" value="FERM/acyl-CoA-bd_prot_sf"/>
</dbReference>
<dbReference type="PROSITE" id="PS51228">
    <property type="entry name" value="ACB_2"/>
    <property type="match status" value="1"/>
</dbReference>
<dbReference type="SUPFAM" id="SSF47027">
    <property type="entry name" value="Acyl-CoA binding protein"/>
    <property type="match status" value="1"/>
</dbReference>
<dbReference type="InterPro" id="IPR035984">
    <property type="entry name" value="Acyl-CoA-binding_sf"/>
</dbReference>
<dbReference type="Pfam" id="PF00887">
    <property type="entry name" value="ACBP"/>
    <property type="match status" value="1"/>
</dbReference>
<dbReference type="EMBL" id="KQ976632">
    <property type="protein sequence ID" value="KYM78891.1"/>
    <property type="molecule type" value="Genomic_DNA"/>
</dbReference>
<evidence type="ECO:0000313" key="3">
    <source>
        <dbReference type="EMBL" id="KYM78891.1"/>
    </source>
</evidence>
<dbReference type="GO" id="GO:0006631">
    <property type="term" value="P:fatty acid metabolic process"/>
    <property type="evidence" value="ECO:0007669"/>
    <property type="project" value="TreeGrafter"/>
</dbReference>
<feature type="domain" description="ACB" evidence="2">
    <location>
        <begin position="35"/>
        <end position="119"/>
    </location>
</feature>
<keyword evidence="4" id="KW-1185">Reference proteome</keyword>
<name>A0A151I0G1_9HYME</name>
<dbReference type="PRINTS" id="PR00689">
    <property type="entry name" value="ACOABINDINGP"/>
</dbReference>
<dbReference type="PANTHER" id="PTHR23310:SF137">
    <property type="entry name" value="ACYL-COA BINDING PROTEIN 3, ISOFORM A-RELATED"/>
    <property type="match status" value="1"/>
</dbReference>
<evidence type="ECO:0000259" key="2">
    <source>
        <dbReference type="PROSITE" id="PS51228"/>
    </source>
</evidence>
<sequence length="119" mass="13788">MTVMSKEFISHTCTYSTKRTARALIRRRVLRDATKRNQFERAAEAVKALTKRPTDDELLELYALFKQATLGDNNTSKPGMLDLKGKVKWEAWNKKKGTSQEVAKQAYIDYVNQLIEKYK</sequence>
<accession>A0A151I0G1</accession>
<dbReference type="PANTHER" id="PTHR23310">
    <property type="entry name" value="ACYL-COA-BINDING PROTEIN, ACBP"/>
    <property type="match status" value="1"/>
</dbReference>
<keyword evidence="1" id="KW-0446">Lipid-binding</keyword>
<organism evidence="3 4">
    <name type="scientific">Atta colombica</name>
    <dbReference type="NCBI Taxonomy" id="520822"/>
    <lineage>
        <taxon>Eukaryota</taxon>
        <taxon>Metazoa</taxon>
        <taxon>Ecdysozoa</taxon>
        <taxon>Arthropoda</taxon>
        <taxon>Hexapoda</taxon>
        <taxon>Insecta</taxon>
        <taxon>Pterygota</taxon>
        <taxon>Neoptera</taxon>
        <taxon>Endopterygota</taxon>
        <taxon>Hymenoptera</taxon>
        <taxon>Apocrita</taxon>
        <taxon>Aculeata</taxon>
        <taxon>Formicoidea</taxon>
        <taxon>Formicidae</taxon>
        <taxon>Myrmicinae</taxon>
        <taxon>Atta</taxon>
    </lineage>
</organism>
<dbReference type="FunFam" id="1.20.80.10:FF:000010">
    <property type="entry name" value="Acyl-CoA-binding domain-containing protein 5"/>
    <property type="match status" value="1"/>
</dbReference>
<evidence type="ECO:0000313" key="4">
    <source>
        <dbReference type="Proteomes" id="UP000078540"/>
    </source>
</evidence>